<dbReference type="PANTHER" id="PTHR43825:SF1">
    <property type="entry name" value="TRANSKETOLASE-LIKE PYRIMIDINE-BINDING DOMAIN-CONTAINING PROTEIN"/>
    <property type="match status" value="1"/>
</dbReference>
<dbReference type="SMART" id="SM00861">
    <property type="entry name" value="Transket_pyr"/>
    <property type="match status" value="1"/>
</dbReference>
<proteinExistence type="inferred from homology"/>
<dbReference type="InterPro" id="IPR033248">
    <property type="entry name" value="Transketolase_C"/>
</dbReference>
<dbReference type="CDD" id="cd07033">
    <property type="entry name" value="TPP_PYR_DXS_TK_like"/>
    <property type="match status" value="1"/>
</dbReference>
<dbReference type="FunFam" id="3.40.50.970:FF:000129">
    <property type="entry name" value="Transketolase"/>
    <property type="match status" value="1"/>
</dbReference>
<gene>
    <name evidence="6" type="ORF">A2Y68_01620</name>
</gene>
<dbReference type="Pfam" id="PF02780">
    <property type="entry name" value="Transketolase_C"/>
    <property type="match status" value="1"/>
</dbReference>
<evidence type="ECO:0000313" key="6">
    <source>
        <dbReference type="EMBL" id="OGM10124.1"/>
    </source>
</evidence>
<dbReference type="InterPro" id="IPR029061">
    <property type="entry name" value="THDP-binding"/>
</dbReference>
<dbReference type="PANTHER" id="PTHR43825">
    <property type="entry name" value="PYRUVATE DEHYDROGENASE E1 COMPONENT"/>
    <property type="match status" value="1"/>
</dbReference>
<dbReference type="Gene3D" id="3.40.50.920">
    <property type="match status" value="1"/>
</dbReference>
<protein>
    <submittedName>
        <fullName evidence="6">Transketolase</fullName>
    </submittedName>
</protein>
<dbReference type="Proteomes" id="UP000176778">
    <property type="component" value="Unassembled WGS sequence"/>
</dbReference>
<keyword evidence="3" id="KW-0808">Transferase</keyword>
<dbReference type="InterPro" id="IPR020826">
    <property type="entry name" value="Transketolase_BS"/>
</dbReference>
<dbReference type="Gene3D" id="3.40.50.970">
    <property type="match status" value="1"/>
</dbReference>
<keyword evidence="4" id="KW-0786">Thiamine pyrophosphate</keyword>
<evidence type="ECO:0000256" key="2">
    <source>
        <dbReference type="ARBA" id="ARBA00007131"/>
    </source>
</evidence>
<organism evidence="6 7">
    <name type="scientific">Candidatus Woesebacteria bacterium RBG_13_46_13</name>
    <dbReference type="NCBI Taxonomy" id="1802479"/>
    <lineage>
        <taxon>Bacteria</taxon>
        <taxon>Candidatus Woeseibacteriota</taxon>
    </lineage>
</organism>
<feature type="domain" description="Transketolase-like pyrimidine-binding" evidence="5">
    <location>
        <begin position="20"/>
        <end position="185"/>
    </location>
</feature>
<dbReference type="STRING" id="1802479.A2Y68_01620"/>
<dbReference type="GO" id="GO:0016740">
    <property type="term" value="F:transferase activity"/>
    <property type="evidence" value="ECO:0007669"/>
    <property type="project" value="UniProtKB-KW"/>
</dbReference>
<dbReference type="InterPro" id="IPR051157">
    <property type="entry name" value="PDH/Transketolase"/>
</dbReference>
<name>A0A1F7X4V0_9BACT</name>
<accession>A0A1F7X4V0</accession>
<evidence type="ECO:0000313" key="7">
    <source>
        <dbReference type="Proteomes" id="UP000176778"/>
    </source>
</evidence>
<dbReference type="Pfam" id="PF02779">
    <property type="entry name" value="Transket_pyr"/>
    <property type="match status" value="1"/>
</dbReference>
<dbReference type="SUPFAM" id="SSF52922">
    <property type="entry name" value="TK C-terminal domain-like"/>
    <property type="match status" value="1"/>
</dbReference>
<evidence type="ECO:0000256" key="3">
    <source>
        <dbReference type="ARBA" id="ARBA00022679"/>
    </source>
</evidence>
<dbReference type="InterPro" id="IPR009014">
    <property type="entry name" value="Transketo_C/PFOR_II"/>
</dbReference>
<evidence type="ECO:0000259" key="5">
    <source>
        <dbReference type="SMART" id="SM00861"/>
    </source>
</evidence>
<comment type="caution">
    <text evidence="6">The sequence shown here is derived from an EMBL/GenBank/DDBJ whole genome shotgun (WGS) entry which is preliminary data.</text>
</comment>
<comment type="similarity">
    <text evidence="2">Belongs to the transketolase family.</text>
</comment>
<dbReference type="SUPFAM" id="SSF52518">
    <property type="entry name" value="Thiamin diphosphate-binding fold (THDP-binding)"/>
    <property type="match status" value="1"/>
</dbReference>
<dbReference type="AlphaFoldDB" id="A0A1F7X4V0"/>
<dbReference type="PROSITE" id="PS00802">
    <property type="entry name" value="TRANSKETOLASE_2"/>
    <property type="match status" value="1"/>
</dbReference>
<evidence type="ECO:0000256" key="4">
    <source>
        <dbReference type="ARBA" id="ARBA00023052"/>
    </source>
</evidence>
<dbReference type="InterPro" id="IPR005475">
    <property type="entry name" value="Transketolase-like_Pyr-bd"/>
</dbReference>
<evidence type="ECO:0000256" key="1">
    <source>
        <dbReference type="ARBA" id="ARBA00001964"/>
    </source>
</evidence>
<reference evidence="6 7" key="1">
    <citation type="journal article" date="2016" name="Nat. Commun.">
        <title>Thousands of microbial genomes shed light on interconnected biogeochemical processes in an aquifer system.</title>
        <authorList>
            <person name="Anantharaman K."/>
            <person name="Brown C.T."/>
            <person name="Hug L.A."/>
            <person name="Sharon I."/>
            <person name="Castelle C.J."/>
            <person name="Probst A.J."/>
            <person name="Thomas B.C."/>
            <person name="Singh A."/>
            <person name="Wilkins M.J."/>
            <person name="Karaoz U."/>
            <person name="Brodie E.L."/>
            <person name="Williams K.H."/>
            <person name="Hubbard S.S."/>
            <person name="Banfield J.F."/>
        </authorList>
    </citation>
    <scope>NUCLEOTIDE SEQUENCE [LARGE SCALE GENOMIC DNA]</scope>
</reference>
<sequence>MLNTKARLSKKIFQKDIEKVATRQGYGEGLVVAGEKNANVVVLCADLTESTRSILFKERFPERFIEVGVAEQALATIAAGMANYGKIPFISSYAAFSPGRNWEQIRTTIALNDLPVIIAGAHAGVSVGPDGATHQMLEDIALMRAMPNMTVIAPCDLIEAKKATVEAAKTQHPVYIRFAREKSPVFTSEKTPFKIGRAEVFWESKSPQAAIIACGPLVYEAMLAAKELDKKGIEVLVINSHTVKPLDTRAIIHAAKITGAVVTVEEHQVTGGLGGAVAEVLAKNFPVPMEIVGMPDCFGESGAPDELLAKYGMKAKDIIEAVKRVLTKKAE</sequence>
<dbReference type="EMBL" id="MGFR01000001">
    <property type="protein sequence ID" value="OGM10124.1"/>
    <property type="molecule type" value="Genomic_DNA"/>
</dbReference>
<comment type="cofactor">
    <cofactor evidence="1">
        <name>thiamine diphosphate</name>
        <dbReference type="ChEBI" id="CHEBI:58937"/>
    </cofactor>
</comment>